<reference evidence="1 2" key="1">
    <citation type="journal article" date="2019" name="Sci. Data">
        <title>Hybrid genome assembly and annotation of Danionella translucida.</title>
        <authorList>
            <person name="Kadobianskyi M."/>
            <person name="Schulze L."/>
            <person name="Schuelke M."/>
            <person name="Judkewitz B."/>
        </authorList>
    </citation>
    <scope>NUCLEOTIDE SEQUENCE [LARGE SCALE GENOMIC DNA]</scope>
    <source>
        <strain evidence="1 2">Bolton</strain>
    </source>
</reference>
<name>A0A553R3C4_9TELE</name>
<comment type="caution">
    <text evidence="1">The sequence shown here is derived from an EMBL/GenBank/DDBJ whole genome shotgun (WGS) entry which is preliminary data.</text>
</comment>
<dbReference type="AlphaFoldDB" id="A0A553R3C4"/>
<accession>A0A553R3C4</accession>
<dbReference type="Proteomes" id="UP000316079">
    <property type="component" value="Unassembled WGS sequence"/>
</dbReference>
<reference evidence="1" key="2">
    <citation type="submission" date="2019-04" db="EMBL/GenBank/DDBJ databases">
        <authorList>
            <person name="Kadobianskyi M."/>
            <person name="Schulze L."/>
            <person name="Schuelke M."/>
            <person name="Judkewitz B."/>
        </authorList>
    </citation>
    <scope>NUCLEOTIDE SEQUENCE</scope>
    <source>
        <strain evidence="1">Bolton</strain>
        <tissue evidence="1">Whole-body</tissue>
    </source>
</reference>
<proteinExistence type="predicted"/>
<organism evidence="1 2">
    <name type="scientific">Danionella cerebrum</name>
    <dbReference type="NCBI Taxonomy" id="2873325"/>
    <lineage>
        <taxon>Eukaryota</taxon>
        <taxon>Metazoa</taxon>
        <taxon>Chordata</taxon>
        <taxon>Craniata</taxon>
        <taxon>Vertebrata</taxon>
        <taxon>Euteleostomi</taxon>
        <taxon>Actinopterygii</taxon>
        <taxon>Neopterygii</taxon>
        <taxon>Teleostei</taxon>
        <taxon>Ostariophysi</taxon>
        <taxon>Cypriniformes</taxon>
        <taxon>Danionidae</taxon>
        <taxon>Danioninae</taxon>
        <taxon>Danionella</taxon>
    </lineage>
</organism>
<dbReference type="EMBL" id="SRMA01025274">
    <property type="protein sequence ID" value="TRY96666.1"/>
    <property type="molecule type" value="Genomic_DNA"/>
</dbReference>
<dbReference type="EMBL" id="SRMA01025274">
    <property type="protein sequence ID" value="TRY96667.1"/>
    <property type="molecule type" value="Genomic_DNA"/>
</dbReference>
<sequence>MKQGEIERTMSFHSAGNAAVNFTPAEEKTRPLVHHPCTMTRRTSDTLQRPAAIFLQYTAKKRQQLQQQHRERKAATCSSSDDVINAASFDLAGVRIPRLPSKLSSYECCNPVKSSRTVTYSEADCREREREREGERERPQRYINSDAELCRRCCCSITLPSDEVSLERRVAILYLRYCSAASFKLSDAVQQISPAFLLELSLNDRGRCSELQKHVLTCTHTDLSGGSSGFWSSTTEITAVLADWGRRLQLNCVELGYSNDVCFPGTFADVLNITGKPVTTVRRSVIYTALFAKLKPNCAQQ</sequence>
<protein>
    <submittedName>
        <fullName evidence="1">Uncharacterized protein</fullName>
    </submittedName>
</protein>
<keyword evidence="2" id="KW-1185">Reference proteome</keyword>
<dbReference type="OrthoDB" id="10649207at2759"/>
<evidence type="ECO:0000313" key="2">
    <source>
        <dbReference type="Proteomes" id="UP000316079"/>
    </source>
</evidence>
<evidence type="ECO:0000313" key="1">
    <source>
        <dbReference type="EMBL" id="TRY96667.1"/>
    </source>
</evidence>
<gene>
    <name evidence="1" type="ORF">DNTS_024274</name>
</gene>